<gene>
    <name evidence="1" type="ORF">HPBE_LOCUS1028</name>
</gene>
<evidence type="ECO:0000313" key="2">
    <source>
        <dbReference type="Proteomes" id="UP000050761"/>
    </source>
</evidence>
<sequence>MPNYKERLRFFNLRSLLYRRVVNDLTFCFKILKGELKLKATFIAESGKRYLERYGGRGLVFDDTFNVTRYSFLLATFMVTGDAENGFPSAFLLSYRMTSNEVQVLFRLVKEIIPYFDTQFFITADTYVFYNVFIAVFPSSKVSKMLCSFHMLQSLKRKQEELLKVRLYTEIDRQLPLMLIFRVRTPH</sequence>
<dbReference type="WBParaSite" id="HPBE_0000102801-mRNA-1">
    <property type="protein sequence ID" value="HPBE_0000102801-mRNA-1"/>
    <property type="gene ID" value="HPBE_0000102801"/>
</dbReference>
<name>A0A183F4D6_HELPZ</name>
<dbReference type="Proteomes" id="UP000050761">
    <property type="component" value="Unassembled WGS sequence"/>
</dbReference>
<dbReference type="AlphaFoldDB" id="A0A183F4D6"/>
<keyword evidence="2" id="KW-1185">Reference proteome</keyword>
<accession>A0A3P7TBW5</accession>
<evidence type="ECO:0000313" key="1">
    <source>
        <dbReference type="EMBL" id="VDO19410.1"/>
    </source>
</evidence>
<evidence type="ECO:0000313" key="3">
    <source>
        <dbReference type="WBParaSite" id="HPBE_0000102801-mRNA-1"/>
    </source>
</evidence>
<dbReference type="OrthoDB" id="5866935at2759"/>
<accession>A0A183F4D6</accession>
<protein>
    <submittedName>
        <fullName evidence="3">MULE domain-containing protein</fullName>
    </submittedName>
</protein>
<reference evidence="3" key="2">
    <citation type="submission" date="2019-09" db="UniProtKB">
        <authorList>
            <consortium name="WormBaseParasite"/>
        </authorList>
    </citation>
    <scope>IDENTIFICATION</scope>
</reference>
<reference evidence="1 2" key="1">
    <citation type="submission" date="2018-11" db="EMBL/GenBank/DDBJ databases">
        <authorList>
            <consortium name="Pathogen Informatics"/>
        </authorList>
    </citation>
    <scope>NUCLEOTIDE SEQUENCE [LARGE SCALE GENOMIC DNA]</scope>
</reference>
<dbReference type="EMBL" id="UZAH01000970">
    <property type="protein sequence ID" value="VDO19410.1"/>
    <property type="molecule type" value="Genomic_DNA"/>
</dbReference>
<organism evidence="2 3">
    <name type="scientific">Heligmosomoides polygyrus</name>
    <name type="common">Parasitic roundworm</name>
    <dbReference type="NCBI Taxonomy" id="6339"/>
    <lineage>
        <taxon>Eukaryota</taxon>
        <taxon>Metazoa</taxon>
        <taxon>Ecdysozoa</taxon>
        <taxon>Nematoda</taxon>
        <taxon>Chromadorea</taxon>
        <taxon>Rhabditida</taxon>
        <taxon>Rhabditina</taxon>
        <taxon>Rhabditomorpha</taxon>
        <taxon>Strongyloidea</taxon>
        <taxon>Heligmosomidae</taxon>
        <taxon>Heligmosomoides</taxon>
    </lineage>
</organism>
<proteinExistence type="predicted"/>